<dbReference type="InterPro" id="IPR053135">
    <property type="entry name" value="AKR2_Oxidoreductase"/>
</dbReference>
<accession>A0ABW2YZ84</accession>
<dbReference type="Pfam" id="PF00248">
    <property type="entry name" value="Aldo_ket_red"/>
    <property type="match status" value="1"/>
</dbReference>
<dbReference type="Proteomes" id="UP001596958">
    <property type="component" value="Unassembled WGS sequence"/>
</dbReference>
<evidence type="ECO:0000313" key="3">
    <source>
        <dbReference type="Proteomes" id="UP001596958"/>
    </source>
</evidence>
<evidence type="ECO:0000313" key="2">
    <source>
        <dbReference type="EMBL" id="MFD0751769.1"/>
    </source>
</evidence>
<proteinExistence type="predicted"/>
<dbReference type="RefSeq" id="WP_377102063.1">
    <property type="nucleotide sequence ID" value="NZ_JBHTHU010000021.1"/>
</dbReference>
<sequence>MRKVELAKDIYSSILGFGCAPIMGSVDASTGKRALYCALDAGVNHLDLARSYGYGEAEKFAGKLIKGMRHDLVLASKFGIVANWKANLIAPVKPLVRYALGKVKKSNPVPSKPTGQETGVTIANRFLERVPITADEMRKSLDKTLKALGTDYLDCLFIHEPLEILLNVNELIAEADLLKQQGKIRALGLACMRTQMPLHTGYLNKFDLLQFDNSPGAPGYGKAAAERGSSSNVIFSPMRGGSEQITPADKLKQLYTDFSNSVVVCSMFNTDHIAANAAVAELS</sequence>
<organism evidence="2 3">
    <name type="scientific">Mucilaginibacter calamicampi</name>
    <dbReference type="NCBI Taxonomy" id="1302352"/>
    <lineage>
        <taxon>Bacteria</taxon>
        <taxon>Pseudomonadati</taxon>
        <taxon>Bacteroidota</taxon>
        <taxon>Sphingobacteriia</taxon>
        <taxon>Sphingobacteriales</taxon>
        <taxon>Sphingobacteriaceae</taxon>
        <taxon>Mucilaginibacter</taxon>
    </lineage>
</organism>
<dbReference type="InterPro" id="IPR036812">
    <property type="entry name" value="NAD(P)_OxRdtase_dom_sf"/>
</dbReference>
<dbReference type="InterPro" id="IPR023210">
    <property type="entry name" value="NADP_OxRdtase_dom"/>
</dbReference>
<evidence type="ECO:0000259" key="1">
    <source>
        <dbReference type="Pfam" id="PF00248"/>
    </source>
</evidence>
<dbReference type="SUPFAM" id="SSF51430">
    <property type="entry name" value="NAD(P)-linked oxidoreductase"/>
    <property type="match status" value="1"/>
</dbReference>
<dbReference type="Gene3D" id="3.20.20.100">
    <property type="entry name" value="NADP-dependent oxidoreductase domain"/>
    <property type="match status" value="1"/>
</dbReference>
<gene>
    <name evidence="2" type="ORF">ACFQZS_16575</name>
</gene>
<dbReference type="EMBL" id="JBHTHU010000021">
    <property type="protein sequence ID" value="MFD0751769.1"/>
    <property type="molecule type" value="Genomic_DNA"/>
</dbReference>
<dbReference type="PANTHER" id="PTHR43312">
    <property type="entry name" value="D-THREO-ALDOSE 1-DEHYDROGENASE"/>
    <property type="match status" value="1"/>
</dbReference>
<feature type="domain" description="NADP-dependent oxidoreductase" evidence="1">
    <location>
        <begin position="15"/>
        <end position="190"/>
    </location>
</feature>
<reference evidence="3" key="1">
    <citation type="journal article" date="2019" name="Int. J. Syst. Evol. Microbiol.">
        <title>The Global Catalogue of Microorganisms (GCM) 10K type strain sequencing project: providing services to taxonomists for standard genome sequencing and annotation.</title>
        <authorList>
            <consortium name="The Broad Institute Genomics Platform"/>
            <consortium name="The Broad Institute Genome Sequencing Center for Infectious Disease"/>
            <person name="Wu L."/>
            <person name="Ma J."/>
        </authorList>
    </citation>
    <scope>NUCLEOTIDE SEQUENCE [LARGE SCALE GENOMIC DNA]</scope>
    <source>
        <strain evidence="3">CCUG 63418</strain>
    </source>
</reference>
<dbReference type="PANTHER" id="PTHR43312:SF1">
    <property type="entry name" value="NADP-DEPENDENT OXIDOREDUCTASE DOMAIN-CONTAINING PROTEIN"/>
    <property type="match status" value="1"/>
</dbReference>
<protein>
    <submittedName>
        <fullName evidence="2">Aldo/keto reductase</fullName>
    </submittedName>
</protein>
<keyword evidence="3" id="KW-1185">Reference proteome</keyword>
<comment type="caution">
    <text evidence="2">The sequence shown here is derived from an EMBL/GenBank/DDBJ whole genome shotgun (WGS) entry which is preliminary data.</text>
</comment>
<name>A0ABW2YZ84_9SPHI</name>